<dbReference type="PANTHER" id="PTHR42061:SF6">
    <property type="entry name" value="ENDO-CHITOSANASE"/>
    <property type="match status" value="1"/>
</dbReference>
<keyword evidence="12" id="KW-1185">Reference proteome</keyword>
<dbReference type="GO" id="GO:0016977">
    <property type="term" value="F:chitosanase activity"/>
    <property type="evidence" value="ECO:0007669"/>
    <property type="project" value="UniProtKB-EC"/>
</dbReference>
<gene>
    <name evidence="11" type="ORF">PV09_05841</name>
</gene>
<dbReference type="GeneID" id="27313814"/>
<accession>A0A0D2AUF2</accession>
<evidence type="ECO:0000256" key="3">
    <source>
        <dbReference type="ARBA" id="ARBA00007799"/>
    </source>
</evidence>
<dbReference type="VEuPathDB" id="FungiDB:PV09_05841"/>
<keyword evidence="6 10" id="KW-0378">Hydrolase</keyword>
<evidence type="ECO:0000256" key="1">
    <source>
        <dbReference type="ARBA" id="ARBA00000405"/>
    </source>
</evidence>
<dbReference type="Pfam" id="PF07335">
    <property type="entry name" value="Glyco_hydro_75"/>
    <property type="match status" value="1"/>
</dbReference>
<dbReference type="STRING" id="253628.A0A0D2AUF2"/>
<sequence>MKKPFNLAVIGVVANISWAREIPPNARAFYNRIKNDGCDDGVILQSGFYNGQRTSQNFSYCQDNSTKVIYIHTGSDFASMSVDCNGDQSDRGDGRCGSAQESYHQTYWKDIVEFYSKGKVFDVNTNFIPYVEFGNYAPEASGTKFDPTQWGIQPLSVMAVICGDKIVYGVWADVNLDSPPLIGRASLALATECYGIAINESEGHKENDVLYIAFSNAAEDTVVRNAAWNAKSFKEFETSISETGDLLVEKLF</sequence>
<comment type="subcellular location">
    <subcellularLocation>
        <location evidence="2 10">Secreted</location>
    </subcellularLocation>
</comment>
<dbReference type="InterPro" id="IPR009939">
    <property type="entry name" value="Chitosanase_fungal"/>
</dbReference>
<evidence type="ECO:0000256" key="4">
    <source>
        <dbReference type="ARBA" id="ARBA00022525"/>
    </source>
</evidence>
<dbReference type="PANTHER" id="PTHR42061">
    <property type="entry name" value="ENDO-CHITOSANASE"/>
    <property type="match status" value="1"/>
</dbReference>
<comment type="catalytic activity">
    <reaction evidence="1 10">
        <text>Endohydrolysis of beta-(1-&gt;4)-linkages between D-glucosamine residues in a partly acetylated chitosan.</text>
        <dbReference type="EC" id="3.2.1.132"/>
    </reaction>
</comment>
<comment type="function">
    <text evidence="10">Chitosanase catalyzing the endo-type cleavage of chitosan, the deacylated form of chitin. Chitosanase may be crucial in the degradation of the deacetylated portion of chitin in the fungal cell wall.</text>
</comment>
<evidence type="ECO:0000313" key="12">
    <source>
        <dbReference type="Proteomes" id="UP000053259"/>
    </source>
</evidence>
<dbReference type="EMBL" id="KN847547">
    <property type="protein sequence ID" value="KIW02779.1"/>
    <property type="molecule type" value="Genomic_DNA"/>
</dbReference>
<dbReference type="GO" id="GO:0005576">
    <property type="term" value="C:extracellular region"/>
    <property type="evidence" value="ECO:0007669"/>
    <property type="project" value="UniProtKB-SubCell"/>
</dbReference>
<protein>
    <recommendedName>
        <fullName evidence="10">Endo-chitosanase</fullName>
        <ecNumber evidence="10">3.2.1.132</ecNumber>
    </recommendedName>
</protein>
<keyword evidence="9 10" id="KW-0624">Polysaccharide degradation</keyword>
<reference evidence="11 12" key="1">
    <citation type="submission" date="2015-01" db="EMBL/GenBank/DDBJ databases">
        <title>The Genome Sequence of Ochroconis gallopava CBS43764.</title>
        <authorList>
            <consortium name="The Broad Institute Genomics Platform"/>
            <person name="Cuomo C."/>
            <person name="de Hoog S."/>
            <person name="Gorbushina A."/>
            <person name="Stielow B."/>
            <person name="Teixiera M."/>
            <person name="Abouelleil A."/>
            <person name="Chapman S.B."/>
            <person name="Priest M."/>
            <person name="Young S.K."/>
            <person name="Wortman J."/>
            <person name="Nusbaum C."/>
            <person name="Birren B."/>
        </authorList>
    </citation>
    <scope>NUCLEOTIDE SEQUENCE [LARGE SCALE GENOMIC DNA]</scope>
    <source>
        <strain evidence="11 12">CBS 43764</strain>
    </source>
</reference>
<keyword evidence="7" id="KW-0119">Carbohydrate metabolism</keyword>
<name>A0A0D2AUF2_9PEZI</name>
<dbReference type="AlphaFoldDB" id="A0A0D2AUF2"/>
<keyword evidence="4" id="KW-0964">Secreted</keyword>
<proteinExistence type="inferred from homology"/>
<organism evidence="11 12">
    <name type="scientific">Verruconis gallopava</name>
    <dbReference type="NCBI Taxonomy" id="253628"/>
    <lineage>
        <taxon>Eukaryota</taxon>
        <taxon>Fungi</taxon>
        <taxon>Dikarya</taxon>
        <taxon>Ascomycota</taxon>
        <taxon>Pezizomycotina</taxon>
        <taxon>Dothideomycetes</taxon>
        <taxon>Pleosporomycetidae</taxon>
        <taxon>Venturiales</taxon>
        <taxon>Sympoventuriaceae</taxon>
        <taxon>Verruconis</taxon>
    </lineage>
</organism>
<evidence type="ECO:0000256" key="10">
    <source>
        <dbReference type="RuleBase" id="RU361208"/>
    </source>
</evidence>
<comment type="similarity">
    <text evidence="3 10">Belongs to the glycosyl hydrolase 75 family.</text>
</comment>
<evidence type="ECO:0000256" key="9">
    <source>
        <dbReference type="ARBA" id="ARBA00023326"/>
    </source>
</evidence>
<dbReference type="RefSeq" id="XP_016212648.1">
    <property type="nucleotide sequence ID" value="XM_016359399.1"/>
</dbReference>
<keyword evidence="8 10" id="KW-0326">Glycosidase</keyword>
<evidence type="ECO:0000256" key="2">
    <source>
        <dbReference type="ARBA" id="ARBA00004613"/>
    </source>
</evidence>
<keyword evidence="5" id="KW-0732">Signal</keyword>
<dbReference type="HOGENOM" id="CLU_046555_0_0_1"/>
<dbReference type="EC" id="3.2.1.132" evidence="10"/>
<evidence type="ECO:0000313" key="11">
    <source>
        <dbReference type="EMBL" id="KIW02779.1"/>
    </source>
</evidence>
<dbReference type="OrthoDB" id="4756206at2759"/>
<evidence type="ECO:0000256" key="7">
    <source>
        <dbReference type="ARBA" id="ARBA00023277"/>
    </source>
</evidence>
<evidence type="ECO:0000256" key="8">
    <source>
        <dbReference type="ARBA" id="ARBA00023295"/>
    </source>
</evidence>
<evidence type="ECO:0000256" key="6">
    <source>
        <dbReference type="ARBA" id="ARBA00022801"/>
    </source>
</evidence>
<evidence type="ECO:0000256" key="5">
    <source>
        <dbReference type="ARBA" id="ARBA00022729"/>
    </source>
</evidence>
<dbReference type="GO" id="GO:0000272">
    <property type="term" value="P:polysaccharide catabolic process"/>
    <property type="evidence" value="ECO:0007669"/>
    <property type="project" value="UniProtKB-KW"/>
</dbReference>
<dbReference type="Proteomes" id="UP000053259">
    <property type="component" value="Unassembled WGS sequence"/>
</dbReference>
<dbReference type="InParanoid" id="A0A0D2AUF2"/>